<accession>A0AAI9UZI5</accession>
<protein>
    <submittedName>
        <fullName evidence="1">Uncharacterized protein</fullName>
    </submittedName>
</protein>
<dbReference type="EMBL" id="MLGG01000004">
    <property type="protein sequence ID" value="KAK1465887.1"/>
    <property type="molecule type" value="Genomic_DNA"/>
</dbReference>
<keyword evidence="2" id="KW-1185">Reference proteome</keyword>
<dbReference type="Proteomes" id="UP001239795">
    <property type="component" value="Unassembled WGS sequence"/>
</dbReference>
<evidence type="ECO:0000313" key="1">
    <source>
        <dbReference type="EMBL" id="KAK1465887.1"/>
    </source>
</evidence>
<gene>
    <name evidence="1" type="ORF">CMEL01_11879</name>
</gene>
<sequence>MLTGLQLSAFPAQPQQAHSQLCPHHRPGRLLWPVTSP</sequence>
<dbReference type="AlphaFoldDB" id="A0AAI9UZI5"/>
<organism evidence="1 2">
    <name type="scientific">Colletotrichum melonis</name>
    <dbReference type="NCBI Taxonomy" id="1209925"/>
    <lineage>
        <taxon>Eukaryota</taxon>
        <taxon>Fungi</taxon>
        <taxon>Dikarya</taxon>
        <taxon>Ascomycota</taxon>
        <taxon>Pezizomycotina</taxon>
        <taxon>Sordariomycetes</taxon>
        <taxon>Hypocreomycetidae</taxon>
        <taxon>Glomerellales</taxon>
        <taxon>Glomerellaceae</taxon>
        <taxon>Colletotrichum</taxon>
        <taxon>Colletotrichum acutatum species complex</taxon>
    </lineage>
</organism>
<name>A0AAI9UZI5_9PEZI</name>
<reference evidence="1 2" key="1">
    <citation type="submission" date="2016-10" db="EMBL/GenBank/DDBJ databases">
        <title>The genome sequence of Colletotrichum fioriniae PJ7.</title>
        <authorList>
            <person name="Baroncelli R."/>
        </authorList>
    </citation>
    <scope>NUCLEOTIDE SEQUENCE [LARGE SCALE GENOMIC DNA]</scope>
    <source>
        <strain evidence="1">Col 31</strain>
    </source>
</reference>
<evidence type="ECO:0000313" key="2">
    <source>
        <dbReference type="Proteomes" id="UP001239795"/>
    </source>
</evidence>
<comment type="caution">
    <text evidence="1">The sequence shown here is derived from an EMBL/GenBank/DDBJ whole genome shotgun (WGS) entry which is preliminary data.</text>
</comment>
<proteinExistence type="predicted"/>